<evidence type="ECO:0000313" key="3">
    <source>
        <dbReference type="Proteomes" id="UP000320551"/>
    </source>
</evidence>
<dbReference type="Gene3D" id="3.90.1570.10">
    <property type="entry name" value="tt1808, chain A"/>
    <property type="match status" value="1"/>
</dbReference>
<accession>A0A552DEI0</accession>
<keyword evidence="2" id="KW-0540">Nuclease</keyword>
<comment type="caution">
    <text evidence="2">The sequence shown here is derived from an EMBL/GenBank/DDBJ whole genome shotgun (WGS) entry which is preliminary data.</text>
</comment>
<dbReference type="InterPro" id="IPR011335">
    <property type="entry name" value="Restrct_endonuc-II-like"/>
</dbReference>
<evidence type="ECO:0000259" key="1">
    <source>
        <dbReference type="Pfam" id="PF05685"/>
    </source>
</evidence>
<protein>
    <submittedName>
        <fullName evidence="2">Uma2 family endonuclease</fullName>
    </submittedName>
</protein>
<dbReference type="Pfam" id="PF05685">
    <property type="entry name" value="Uma2"/>
    <property type="match status" value="1"/>
</dbReference>
<proteinExistence type="predicted"/>
<dbReference type="PANTHER" id="PTHR34107">
    <property type="entry name" value="SLL0198 PROTEIN-RELATED"/>
    <property type="match status" value="1"/>
</dbReference>
<evidence type="ECO:0000313" key="2">
    <source>
        <dbReference type="EMBL" id="TRU20622.1"/>
    </source>
</evidence>
<dbReference type="EMBL" id="SFBK01000231">
    <property type="protein sequence ID" value="TRU20622.1"/>
    <property type="molecule type" value="Genomic_DNA"/>
</dbReference>
<keyword evidence="2" id="KW-0255">Endonuclease</keyword>
<gene>
    <name evidence="2" type="ORF">EWV80_17480</name>
</gene>
<sequence>METVVLNLETVNLTDEQFYHLCQANQTWNLERNQKGELLIMPPVGGNTGKQEANLIVKVGVWNEQTQLGEVFSSSTSFRLPKGGYRSPDVAWIKRERWEALSAEEREKFPPLCPDFVIELRSRSDSLTSSLREKMREYLASGLRLGWLINPQQQQVEIYRLNSDGEIINLPAILSGEDVLPGFVLNLT</sequence>
<feature type="domain" description="Putative restriction endonuclease" evidence="1">
    <location>
        <begin position="16"/>
        <end position="187"/>
    </location>
</feature>
<dbReference type="PANTHER" id="PTHR34107:SF6">
    <property type="entry name" value="SLR0981 PROTEIN"/>
    <property type="match status" value="1"/>
</dbReference>
<dbReference type="GO" id="GO:0004519">
    <property type="term" value="F:endonuclease activity"/>
    <property type="evidence" value="ECO:0007669"/>
    <property type="project" value="UniProtKB-KW"/>
</dbReference>
<reference evidence="2 3" key="1">
    <citation type="submission" date="2019-01" db="EMBL/GenBank/DDBJ databases">
        <title>Coherence of Microcystis species and biogeography revealed through population genomics.</title>
        <authorList>
            <person name="Perez-Carrascal O.M."/>
            <person name="Terrat Y."/>
            <person name="Giani A."/>
            <person name="Fortin N."/>
            <person name="Tromas N."/>
            <person name="Shapiro B.J."/>
        </authorList>
    </citation>
    <scope>NUCLEOTIDE SEQUENCE [LARGE SCALE GENOMIC DNA]</scope>
    <source>
        <strain evidence="2">Ma_QC_B_20070730_S2</strain>
    </source>
</reference>
<dbReference type="InterPro" id="IPR012296">
    <property type="entry name" value="Nuclease_put_TT1808"/>
</dbReference>
<name>A0A552DEI0_MICAE</name>
<dbReference type="Proteomes" id="UP000320551">
    <property type="component" value="Unassembled WGS sequence"/>
</dbReference>
<organism evidence="2 3">
    <name type="scientific">Microcystis aeruginosa Ma_QC_B_20070730_S2</name>
    <dbReference type="NCBI Taxonomy" id="2486256"/>
    <lineage>
        <taxon>Bacteria</taxon>
        <taxon>Bacillati</taxon>
        <taxon>Cyanobacteriota</taxon>
        <taxon>Cyanophyceae</taxon>
        <taxon>Oscillatoriophycideae</taxon>
        <taxon>Chroococcales</taxon>
        <taxon>Microcystaceae</taxon>
        <taxon>Microcystis</taxon>
    </lineage>
</organism>
<dbReference type="AlphaFoldDB" id="A0A552DEI0"/>
<dbReference type="CDD" id="cd06260">
    <property type="entry name" value="DUF820-like"/>
    <property type="match status" value="1"/>
</dbReference>
<dbReference type="SUPFAM" id="SSF52980">
    <property type="entry name" value="Restriction endonuclease-like"/>
    <property type="match status" value="1"/>
</dbReference>
<keyword evidence="2" id="KW-0378">Hydrolase</keyword>
<dbReference type="InterPro" id="IPR008538">
    <property type="entry name" value="Uma2"/>
</dbReference>